<keyword evidence="1" id="KW-0689">Ribosomal protein</keyword>
<dbReference type="Gene3D" id="3.30.160.20">
    <property type="match status" value="1"/>
</dbReference>
<dbReference type="Gene3D" id="3.30.230.10">
    <property type="match status" value="1"/>
</dbReference>
<feature type="domain" description="S5 DRBM" evidence="2">
    <location>
        <begin position="1"/>
        <end position="56"/>
    </location>
</feature>
<dbReference type="GO" id="GO:0003735">
    <property type="term" value="F:structural constituent of ribosome"/>
    <property type="evidence" value="ECO:0007669"/>
    <property type="project" value="UniProtKB-UniRule"/>
</dbReference>
<gene>
    <name evidence="3" type="ORF">J1605_017868</name>
</gene>
<keyword evidence="1" id="KW-0687">Ribonucleoprotein</keyword>
<dbReference type="SUPFAM" id="SSF54768">
    <property type="entry name" value="dsRNA-binding domain-like"/>
    <property type="match status" value="1"/>
</dbReference>
<dbReference type="Proteomes" id="UP001159641">
    <property type="component" value="Unassembled WGS sequence"/>
</dbReference>
<dbReference type="GO" id="GO:0003723">
    <property type="term" value="F:RNA binding"/>
    <property type="evidence" value="ECO:0007669"/>
    <property type="project" value="InterPro"/>
</dbReference>
<dbReference type="InterPro" id="IPR013810">
    <property type="entry name" value="Ribosomal_uS5_N"/>
</dbReference>
<dbReference type="GO" id="GO:0006412">
    <property type="term" value="P:translation"/>
    <property type="evidence" value="ECO:0007669"/>
    <property type="project" value="InterPro"/>
</dbReference>
<dbReference type="PROSITE" id="PS50881">
    <property type="entry name" value="S5_DSRBD"/>
    <property type="match status" value="1"/>
</dbReference>
<proteinExistence type="predicted"/>
<dbReference type="AlphaFoldDB" id="A0AB34HZL1"/>
<dbReference type="GO" id="GO:1990904">
    <property type="term" value="C:ribonucleoprotein complex"/>
    <property type="evidence" value="ECO:0007669"/>
    <property type="project" value="UniProtKB-UniRule"/>
</dbReference>
<evidence type="ECO:0000256" key="1">
    <source>
        <dbReference type="PROSITE-ProRule" id="PRU00268"/>
    </source>
</evidence>
<organism evidence="3 4">
    <name type="scientific">Eschrichtius robustus</name>
    <name type="common">California gray whale</name>
    <name type="synonym">Eschrichtius gibbosus</name>
    <dbReference type="NCBI Taxonomy" id="9764"/>
    <lineage>
        <taxon>Eukaryota</taxon>
        <taxon>Metazoa</taxon>
        <taxon>Chordata</taxon>
        <taxon>Craniata</taxon>
        <taxon>Vertebrata</taxon>
        <taxon>Euteleostomi</taxon>
        <taxon>Mammalia</taxon>
        <taxon>Eutheria</taxon>
        <taxon>Laurasiatheria</taxon>
        <taxon>Artiodactyla</taxon>
        <taxon>Whippomorpha</taxon>
        <taxon>Cetacea</taxon>
        <taxon>Mysticeti</taxon>
        <taxon>Eschrichtiidae</taxon>
        <taxon>Eschrichtius</taxon>
    </lineage>
</organism>
<evidence type="ECO:0000313" key="3">
    <source>
        <dbReference type="EMBL" id="KAJ8796462.1"/>
    </source>
</evidence>
<keyword evidence="4" id="KW-1185">Reference proteome</keyword>
<sequence>MPMQKQTCAGQWTRFKASVTTGVYYRRAGLGVTHSMEVATAILGAIVQARLFITPCVARLLGTQDQQALTTPCKVTSRCGSMQVLLILTPRGNGII</sequence>
<reference evidence="3 4" key="1">
    <citation type="submission" date="2022-11" db="EMBL/GenBank/DDBJ databases">
        <title>Whole genome sequence of Eschrichtius robustus ER-17-0199.</title>
        <authorList>
            <person name="Bruniche-Olsen A."/>
            <person name="Black A.N."/>
            <person name="Fields C.J."/>
            <person name="Walden K."/>
            <person name="Dewoody J.A."/>
        </authorList>
    </citation>
    <scope>NUCLEOTIDE SEQUENCE [LARGE SCALE GENOMIC DNA]</scope>
    <source>
        <strain evidence="3">ER-17-0199</strain>
        <tissue evidence="3">Blubber</tissue>
    </source>
</reference>
<dbReference type="InterPro" id="IPR014721">
    <property type="entry name" value="Ribsml_uS5_D2-typ_fold_subgr"/>
</dbReference>
<dbReference type="EMBL" id="JAIQCJ010000360">
    <property type="protein sequence ID" value="KAJ8796462.1"/>
    <property type="molecule type" value="Genomic_DNA"/>
</dbReference>
<protein>
    <recommendedName>
        <fullName evidence="2">S5 DRBM domain-containing protein</fullName>
    </recommendedName>
</protein>
<evidence type="ECO:0000259" key="2">
    <source>
        <dbReference type="PROSITE" id="PS50881"/>
    </source>
</evidence>
<dbReference type="GO" id="GO:0005840">
    <property type="term" value="C:ribosome"/>
    <property type="evidence" value="ECO:0007669"/>
    <property type="project" value="UniProtKB-KW"/>
</dbReference>
<accession>A0AB34HZL1</accession>
<evidence type="ECO:0000313" key="4">
    <source>
        <dbReference type="Proteomes" id="UP001159641"/>
    </source>
</evidence>
<dbReference type="Pfam" id="PF00333">
    <property type="entry name" value="Ribosomal_S5"/>
    <property type="match status" value="1"/>
</dbReference>
<name>A0AB34HZL1_ESCRO</name>
<comment type="caution">
    <text evidence="3">The sequence shown here is derived from an EMBL/GenBank/DDBJ whole genome shotgun (WGS) entry which is preliminary data.</text>
</comment>